<dbReference type="GeneID" id="37229488"/>
<feature type="region of interest" description="Disordered" evidence="1">
    <location>
        <begin position="1"/>
        <end position="96"/>
    </location>
</feature>
<feature type="compositionally biased region" description="Basic and acidic residues" evidence="1">
    <location>
        <begin position="63"/>
        <end position="87"/>
    </location>
</feature>
<dbReference type="AlphaFoldDB" id="A0A395H215"/>
<dbReference type="EMBL" id="KZ824435">
    <property type="protein sequence ID" value="RAL01439.1"/>
    <property type="molecule type" value="Genomic_DNA"/>
</dbReference>
<feature type="compositionally biased region" description="Basic and acidic residues" evidence="1">
    <location>
        <begin position="23"/>
        <end position="33"/>
    </location>
</feature>
<dbReference type="OrthoDB" id="4509855at2759"/>
<evidence type="ECO:0000256" key="1">
    <source>
        <dbReference type="SAM" id="MobiDB-lite"/>
    </source>
</evidence>
<dbReference type="Proteomes" id="UP000249402">
    <property type="component" value="Unassembled WGS sequence"/>
</dbReference>
<protein>
    <submittedName>
        <fullName evidence="2">Uncharacterized protein</fullName>
    </submittedName>
</protein>
<evidence type="ECO:0000313" key="2">
    <source>
        <dbReference type="EMBL" id="RAL01439.1"/>
    </source>
</evidence>
<accession>A0A395H215</accession>
<feature type="compositionally biased region" description="Basic and acidic residues" evidence="1">
    <location>
        <begin position="1"/>
        <end position="13"/>
    </location>
</feature>
<keyword evidence="3" id="KW-1185">Reference proteome</keyword>
<sequence>MSGFIHKAEDALHLHHHHHHNKEHTEHKDHPEAKSPPLAETGHPQGPPPPGSEGKHHNHGQHRSNDDIAREDFLADREYDRVLKSPDHGPGVGFEA</sequence>
<organism evidence="2 3">
    <name type="scientific">Aspergillus ibericus CBS 121593</name>
    <dbReference type="NCBI Taxonomy" id="1448316"/>
    <lineage>
        <taxon>Eukaryota</taxon>
        <taxon>Fungi</taxon>
        <taxon>Dikarya</taxon>
        <taxon>Ascomycota</taxon>
        <taxon>Pezizomycotina</taxon>
        <taxon>Eurotiomycetes</taxon>
        <taxon>Eurotiomycetidae</taxon>
        <taxon>Eurotiales</taxon>
        <taxon>Aspergillaceae</taxon>
        <taxon>Aspergillus</taxon>
        <taxon>Aspergillus subgen. Circumdati</taxon>
    </lineage>
</organism>
<proteinExistence type="predicted"/>
<dbReference type="STRING" id="1448316.A0A395H215"/>
<dbReference type="VEuPathDB" id="FungiDB:BO80DRAFT_58459"/>
<gene>
    <name evidence="2" type="ORF">BO80DRAFT_58459</name>
</gene>
<evidence type="ECO:0000313" key="3">
    <source>
        <dbReference type="Proteomes" id="UP000249402"/>
    </source>
</evidence>
<reference evidence="2 3" key="1">
    <citation type="submission" date="2018-02" db="EMBL/GenBank/DDBJ databases">
        <title>The genomes of Aspergillus section Nigri reveals drivers in fungal speciation.</title>
        <authorList>
            <consortium name="DOE Joint Genome Institute"/>
            <person name="Vesth T.C."/>
            <person name="Nybo J."/>
            <person name="Theobald S."/>
            <person name="Brandl J."/>
            <person name="Frisvad J.C."/>
            <person name="Nielsen K.F."/>
            <person name="Lyhne E.K."/>
            <person name="Kogle M.E."/>
            <person name="Kuo A."/>
            <person name="Riley R."/>
            <person name="Clum A."/>
            <person name="Nolan M."/>
            <person name="Lipzen A."/>
            <person name="Salamov A."/>
            <person name="Henrissat B."/>
            <person name="Wiebenga A."/>
            <person name="De vries R.P."/>
            <person name="Grigoriev I.V."/>
            <person name="Mortensen U.H."/>
            <person name="Andersen M.R."/>
            <person name="Baker S.E."/>
        </authorList>
    </citation>
    <scope>NUCLEOTIDE SEQUENCE [LARGE SCALE GENOMIC DNA]</scope>
    <source>
        <strain evidence="2 3">CBS 121593</strain>
    </source>
</reference>
<dbReference type="RefSeq" id="XP_025575766.1">
    <property type="nucleotide sequence ID" value="XM_025724623.1"/>
</dbReference>
<name>A0A395H215_9EURO</name>